<sequence length="638" mass="69408">MQKAVRRSISIQLKLIIALIAAVVISTSIVSYIGYSKAQSIMVSRIEQSELPNLLQRVRNAIDGQTARMSALTKSIATNPMILDWVENGNNQDAKLLTEYLNNIKTNNGYSNASFANRKTAEYWNHDGFLRVLRQNQEDGWFYAFRDSGVAESASIYTYPNGKTDIFVNYQNLNGKGAAGVAKSFDDMIDYLAGFKIEQTGFVYLVNGEGQIQVHPDKEKVGKLSLNQEYKDLDASTLLARQDFAFQQTEDYVVAASYIPSMKWYVVSQVPTAELYAGLVESRNHMIFWFIIVVGILAGVSVYMSGLLVKPIKELAKVFQDLGKGEGDLTIQIHHDARDELGVVVGGFNKFISKLQSVMIDVANTSIDLRQAAEIVSSSAKSSSKAAELERDQSIHAATAVNQMGITIGDIAKSANIAAEATQTANEKVNIAHNVVTDSSNYIGEMASGMETVSNTIESLAEKSVSISGVLDVIRGVSEQTNLLALNAAIEAARAGEQGRGFAVVADEVRNLAKRTNESTDEIAAMITLLQTESETAVAGVQHNKDLAARSADAATKANDALKDIVEQIHTLEDLNTQVATATEEQLTVVQEINGHVKQISENSEKAAANSTNMADSSEDLKLLAKQLDDLVNSFKVR</sequence>
<dbReference type="Proteomes" id="UP000682739">
    <property type="component" value="Chromosome"/>
</dbReference>
<organism evidence="14 15">
    <name type="scientific">Psychrosphaera ytuae</name>
    <dbReference type="NCBI Taxonomy" id="2820710"/>
    <lineage>
        <taxon>Bacteria</taxon>
        <taxon>Pseudomonadati</taxon>
        <taxon>Pseudomonadota</taxon>
        <taxon>Gammaproteobacteria</taxon>
        <taxon>Alteromonadales</taxon>
        <taxon>Pseudoalteromonadaceae</taxon>
        <taxon>Psychrosphaera</taxon>
    </lineage>
</organism>
<dbReference type="EMBL" id="CP072110">
    <property type="protein sequence ID" value="QTH64249.1"/>
    <property type="molecule type" value="Genomic_DNA"/>
</dbReference>
<evidence type="ECO:0000256" key="6">
    <source>
        <dbReference type="ARBA" id="ARBA00022989"/>
    </source>
</evidence>
<evidence type="ECO:0000313" key="14">
    <source>
        <dbReference type="EMBL" id="QTH64249.1"/>
    </source>
</evidence>
<keyword evidence="2" id="KW-1003">Cell membrane</keyword>
<evidence type="ECO:0000256" key="1">
    <source>
        <dbReference type="ARBA" id="ARBA00004651"/>
    </source>
</evidence>
<dbReference type="PANTHER" id="PTHR32089">
    <property type="entry name" value="METHYL-ACCEPTING CHEMOTAXIS PROTEIN MCPB"/>
    <property type="match status" value="1"/>
</dbReference>
<evidence type="ECO:0000256" key="7">
    <source>
        <dbReference type="ARBA" id="ARBA00023136"/>
    </source>
</evidence>
<dbReference type="GO" id="GO:0005886">
    <property type="term" value="C:plasma membrane"/>
    <property type="evidence" value="ECO:0007669"/>
    <property type="project" value="UniProtKB-SubCell"/>
</dbReference>
<evidence type="ECO:0000256" key="2">
    <source>
        <dbReference type="ARBA" id="ARBA00022475"/>
    </source>
</evidence>
<feature type="domain" description="HAMP" evidence="13">
    <location>
        <begin position="306"/>
        <end position="360"/>
    </location>
</feature>
<evidence type="ECO:0000256" key="10">
    <source>
        <dbReference type="PROSITE-ProRule" id="PRU00284"/>
    </source>
</evidence>
<protein>
    <submittedName>
        <fullName evidence="14">Methyl-accepting chemotaxis protein</fullName>
    </submittedName>
</protein>
<dbReference type="Pfam" id="PF00672">
    <property type="entry name" value="HAMP"/>
    <property type="match status" value="1"/>
</dbReference>
<keyword evidence="4" id="KW-0145">Chemotaxis</keyword>
<evidence type="ECO:0000256" key="9">
    <source>
        <dbReference type="ARBA" id="ARBA00029447"/>
    </source>
</evidence>
<keyword evidence="7 11" id="KW-0472">Membrane</keyword>
<evidence type="ECO:0000256" key="4">
    <source>
        <dbReference type="ARBA" id="ARBA00022500"/>
    </source>
</evidence>
<evidence type="ECO:0000256" key="5">
    <source>
        <dbReference type="ARBA" id="ARBA00022692"/>
    </source>
</evidence>
<dbReference type="SMART" id="SM00304">
    <property type="entry name" value="HAMP"/>
    <property type="match status" value="1"/>
</dbReference>
<evidence type="ECO:0000259" key="12">
    <source>
        <dbReference type="PROSITE" id="PS50111"/>
    </source>
</evidence>
<comment type="subcellular location">
    <subcellularLocation>
        <location evidence="1">Cell membrane</location>
        <topology evidence="1">Multi-pass membrane protein</topology>
    </subcellularLocation>
</comment>
<dbReference type="AlphaFoldDB" id="A0A975DC61"/>
<name>A0A975DC61_9GAMM</name>
<keyword evidence="3" id="KW-0488">Methylation</keyword>
<dbReference type="Gene3D" id="1.10.287.950">
    <property type="entry name" value="Methyl-accepting chemotaxis protein"/>
    <property type="match status" value="1"/>
</dbReference>
<keyword evidence="15" id="KW-1185">Reference proteome</keyword>
<evidence type="ECO:0000256" key="8">
    <source>
        <dbReference type="ARBA" id="ARBA00023224"/>
    </source>
</evidence>
<evidence type="ECO:0000256" key="11">
    <source>
        <dbReference type="SAM" id="Phobius"/>
    </source>
</evidence>
<evidence type="ECO:0000313" key="15">
    <source>
        <dbReference type="Proteomes" id="UP000682739"/>
    </source>
</evidence>
<keyword evidence="6 11" id="KW-1133">Transmembrane helix</keyword>
<dbReference type="GO" id="GO:0007165">
    <property type="term" value="P:signal transduction"/>
    <property type="evidence" value="ECO:0007669"/>
    <property type="project" value="UniProtKB-KW"/>
</dbReference>
<feature type="domain" description="Methyl-accepting transducer" evidence="12">
    <location>
        <begin position="365"/>
        <end position="601"/>
    </location>
</feature>
<dbReference type="Gene3D" id="3.30.450.20">
    <property type="entry name" value="PAS domain"/>
    <property type="match status" value="1"/>
</dbReference>
<dbReference type="Pfam" id="PF00015">
    <property type="entry name" value="MCPsignal"/>
    <property type="match status" value="1"/>
</dbReference>
<keyword evidence="5 11" id="KW-0812">Transmembrane</keyword>
<dbReference type="SMART" id="SM00283">
    <property type="entry name" value="MA"/>
    <property type="match status" value="1"/>
</dbReference>
<comment type="similarity">
    <text evidence="9">Belongs to the methyl-accepting chemotaxis (MCP) protein family.</text>
</comment>
<proteinExistence type="inferred from homology"/>
<feature type="transmembrane region" description="Helical" evidence="11">
    <location>
        <begin position="286"/>
        <end position="309"/>
    </location>
</feature>
<keyword evidence="8 10" id="KW-0807">Transducer</keyword>
<dbReference type="PROSITE" id="PS50885">
    <property type="entry name" value="HAMP"/>
    <property type="match status" value="1"/>
</dbReference>
<dbReference type="CDD" id="cd12912">
    <property type="entry name" value="PDC2_MCP_like"/>
    <property type="match status" value="1"/>
</dbReference>
<gene>
    <name evidence="14" type="ORF">J1N51_01835</name>
</gene>
<dbReference type="KEGG" id="psym:J1N51_01835"/>
<accession>A0A975DC61</accession>
<feature type="transmembrane region" description="Helical" evidence="11">
    <location>
        <begin position="12"/>
        <end position="35"/>
    </location>
</feature>
<reference evidence="14" key="1">
    <citation type="submission" date="2021-03" db="EMBL/GenBank/DDBJ databases">
        <title>Description of Psychrosphaera ytuae sp. nov. isolated from deep sea sediment of South China Sea.</title>
        <authorList>
            <person name="Zhang J."/>
            <person name="Xu X.-D."/>
        </authorList>
    </citation>
    <scope>NUCLEOTIDE SEQUENCE</scope>
    <source>
        <strain evidence="14">MTZ26</strain>
    </source>
</reference>
<dbReference type="SUPFAM" id="SSF58104">
    <property type="entry name" value="Methyl-accepting chemotaxis protein (MCP) signaling domain"/>
    <property type="match status" value="1"/>
</dbReference>
<dbReference type="RefSeq" id="WP_208832304.1">
    <property type="nucleotide sequence ID" value="NZ_CP072110.1"/>
</dbReference>
<evidence type="ECO:0000256" key="3">
    <source>
        <dbReference type="ARBA" id="ARBA00022481"/>
    </source>
</evidence>
<dbReference type="PROSITE" id="PS50111">
    <property type="entry name" value="CHEMOTAXIS_TRANSDUC_2"/>
    <property type="match status" value="1"/>
</dbReference>
<evidence type="ECO:0000259" key="13">
    <source>
        <dbReference type="PROSITE" id="PS50885"/>
    </source>
</evidence>
<dbReference type="FunFam" id="1.10.287.950:FF:000001">
    <property type="entry name" value="Methyl-accepting chemotaxis sensory transducer"/>
    <property type="match status" value="1"/>
</dbReference>
<dbReference type="GO" id="GO:0006935">
    <property type="term" value="P:chemotaxis"/>
    <property type="evidence" value="ECO:0007669"/>
    <property type="project" value="UniProtKB-KW"/>
</dbReference>
<dbReference type="InterPro" id="IPR003660">
    <property type="entry name" value="HAMP_dom"/>
</dbReference>
<dbReference type="CDD" id="cd11386">
    <property type="entry name" value="MCP_signal"/>
    <property type="match status" value="1"/>
</dbReference>
<dbReference type="CDD" id="cd06225">
    <property type="entry name" value="HAMP"/>
    <property type="match status" value="1"/>
</dbReference>
<dbReference type="InterPro" id="IPR004089">
    <property type="entry name" value="MCPsignal_dom"/>
</dbReference>
<dbReference type="PANTHER" id="PTHR32089:SF39">
    <property type="entry name" value="METHYL-ACCEPTING CHEMOTAXIS PROTEIN HLYB"/>
    <property type="match status" value="1"/>
</dbReference>